<dbReference type="RefSeq" id="WP_155452121.1">
    <property type="nucleotide sequence ID" value="NZ_WNKX01000001.1"/>
</dbReference>
<dbReference type="EMBL" id="WNKX01000001">
    <property type="protein sequence ID" value="MTW09135.1"/>
    <property type="molecule type" value="Genomic_DNA"/>
</dbReference>
<dbReference type="Gene3D" id="1.50.10.20">
    <property type="match status" value="1"/>
</dbReference>
<accession>A0A6L6QA93</accession>
<protein>
    <submittedName>
        <fullName evidence="3">Pectate lyase</fullName>
        <ecNumber evidence="3">4.2.2.2</ecNumber>
    </submittedName>
</protein>
<evidence type="ECO:0000313" key="4">
    <source>
        <dbReference type="Proteomes" id="UP000472320"/>
    </source>
</evidence>
<gene>
    <name evidence="3" type="primary">pelA</name>
    <name evidence="3" type="ORF">GM658_00840</name>
</gene>
<dbReference type="NCBIfam" id="TIGR02474">
    <property type="entry name" value="pec_lyase"/>
    <property type="match status" value="1"/>
</dbReference>
<dbReference type="EC" id="4.2.2.2" evidence="3"/>
<dbReference type="InterPro" id="IPR012669">
    <property type="entry name" value="Pectate_lyase"/>
</dbReference>
<reference evidence="3 4" key="1">
    <citation type="submission" date="2019-11" db="EMBL/GenBank/DDBJ databases">
        <title>Type strains purchased from KCTC, JCM and DSMZ.</title>
        <authorList>
            <person name="Lu H."/>
        </authorList>
    </citation>
    <scope>NUCLEOTIDE SEQUENCE [LARGE SCALE GENOMIC DNA]</scope>
    <source>
        <strain evidence="3 4">JCM 31587</strain>
    </source>
</reference>
<name>A0A6L6QA93_9BURK</name>
<feature type="chain" id="PRO_5026911426" evidence="2">
    <location>
        <begin position="25"/>
        <end position="396"/>
    </location>
</feature>
<dbReference type="GO" id="GO:0030570">
    <property type="term" value="F:pectate lyase activity"/>
    <property type="evidence" value="ECO:0007669"/>
    <property type="project" value="UniProtKB-EC"/>
</dbReference>
<dbReference type="Pfam" id="PF09492">
    <property type="entry name" value="Pec_lyase"/>
    <property type="match status" value="1"/>
</dbReference>
<organism evidence="3 4">
    <name type="scientific">Massilia eburnea</name>
    <dbReference type="NCBI Taxonomy" id="1776165"/>
    <lineage>
        <taxon>Bacteria</taxon>
        <taxon>Pseudomonadati</taxon>
        <taxon>Pseudomonadota</taxon>
        <taxon>Betaproteobacteria</taxon>
        <taxon>Burkholderiales</taxon>
        <taxon>Oxalobacteraceae</taxon>
        <taxon>Telluria group</taxon>
        <taxon>Massilia</taxon>
    </lineage>
</organism>
<proteinExistence type="predicted"/>
<keyword evidence="3" id="KW-0456">Lyase</keyword>
<keyword evidence="4" id="KW-1185">Reference proteome</keyword>
<evidence type="ECO:0000256" key="2">
    <source>
        <dbReference type="SAM" id="SignalP"/>
    </source>
</evidence>
<evidence type="ECO:0000256" key="1">
    <source>
        <dbReference type="SAM" id="MobiDB-lite"/>
    </source>
</evidence>
<dbReference type="SUPFAM" id="SSF81853">
    <property type="entry name" value="Family 10 polysaccharide lyase"/>
    <property type="match status" value="1"/>
</dbReference>
<dbReference type="Proteomes" id="UP000472320">
    <property type="component" value="Unassembled WGS sequence"/>
</dbReference>
<keyword evidence="2" id="KW-0732">Signal</keyword>
<sequence>MKRCLFLAAALLSAAAALPMPARAGVIGRMTPAEPLTESRIASIADAHQRQAWHAYLVRSQAAMAADKAALAAERQPGVAPPPASAPGSPKSMPLQNGANWYATAEARRVADNIVSFQTPSGGWGKNADRSGPPRRRGQAYVEAEGKEAWNFVGTIDNDATSTEVQFLARVQAALPGGEGAAYRAAALKGIQYLLDAQYPNGGWPQVYPLQGGYHDAVTFNDDAMVSAIEVLQRAAARQGDFAFVPEALASPARAAVQRGINAILASQILINGKRTAWCQQHDAITLVPVGARNFEPAALTSAESVHILQLLKHAPGQTPEMKAAVEAGVAWLRSTALPAPGGGKRWARLTDMASMQPIFGDRDRSIHDNVDDLSPERRNGYAWYVASPAKFLDEN</sequence>
<feature type="region of interest" description="Disordered" evidence="1">
    <location>
        <begin position="73"/>
        <end position="92"/>
    </location>
</feature>
<feature type="signal peptide" evidence="2">
    <location>
        <begin position="1"/>
        <end position="24"/>
    </location>
</feature>
<comment type="caution">
    <text evidence="3">The sequence shown here is derived from an EMBL/GenBank/DDBJ whole genome shotgun (WGS) entry which is preliminary data.</text>
</comment>
<dbReference type="AlphaFoldDB" id="A0A6L6QA93"/>
<evidence type="ECO:0000313" key="3">
    <source>
        <dbReference type="EMBL" id="MTW09135.1"/>
    </source>
</evidence>
<dbReference type="OrthoDB" id="9804686at2"/>